<keyword evidence="4" id="KW-1185">Reference proteome</keyword>
<dbReference type="AlphaFoldDB" id="A0AAD7EQ75"/>
<dbReference type="Gene3D" id="2.60.200.40">
    <property type="match status" value="1"/>
</dbReference>
<dbReference type="InterPro" id="IPR050187">
    <property type="entry name" value="Lipid_Phosphate_FormReg"/>
</dbReference>
<comment type="caution">
    <text evidence="3">The sequence shown here is derived from an EMBL/GenBank/DDBJ whole genome shotgun (WGS) entry which is preliminary data.</text>
</comment>
<name>A0AAD7EQ75_9AGAR</name>
<dbReference type="GO" id="GO:0001727">
    <property type="term" value="F:lipid kinase activity"/>
    <property type="evidence" value="ECO:0007669"/>
    <property type="project" value="UniProtKB-ARBA"/>
</dbReference>
<dbReference type="PANTHER" id="PTHR12358:SF31">
    <property type="entry name" value="ACYLGLYCEROL KINASE, MITOCHONDRIAL"/>
    <property type="match status" value="1"/>
</dbReference>
<evidence type="ECO:0000256" key="1">
    <source>
        <dbReference type="SAM" id="MobiDB-lite"/>
    </source>
</evidence>
<accession>A0AAD7EQ75</accession>
<evidence type="ECO:0000313" key="4">
    <source>
        <dbReference type="Proteomes" id="UP001218218"/>
    </source>
</evidence>
<feature type="region of interest" description="Disordered" evidence="1">
    <location>
        <begin position="312"/>
        <end position="335"/>
    </location>
</feature>
<reference evidence="3" key="1">
    <citation type="submission" date="2023-03" db="EMBL/GenBank/DDBJ databases">
        <title>Massive genome expansion in bonnet fungi (Mycena s.s.) driven by repeated elements and novel gene families across ecological guilds.</title>
        <authorList>
            <consortium name="Lawrence Berkeley National Laboratory"/>
            <person name="Harder C.B."/>
            <person name="Miyauchi S."/>
            <person name="Viragh M."/>
            <person name="Kuo A."/>
            <person name="Thoen E."/>
            <person name="Andreopoulos B."/>
            <person name="Lu D."/>
            <person name="Skrede I."/>
            <person name="Drula E."/>
            <person name="Henrissat B."/>
            <person name="Morin E."/>
            <person name="Kohler A."/>
            <person name="Barry K."/>
            <person name="LaButti K."/>
            <person name="Morin E."/>
            <person name="Salamov A."/>
            <person name="Lipzen A."/>
            <person name="Mereny Z."/>
            <person name="Hegedus B."/>
            <person name="Baldrian P."/>
            <person name="Stursova M."/>
            <person name="Weitz H."/>
            <person name="Taylor A."/>
            <person name="Grigoriev I.V."/>
            <person name="Nagy L.G."/>
            <person name="Martin F."/>
            <person name="Kauserud H."/>
        </authorList>
    </citation>
    <scope>NUCLEOTIDE SEQUENCE</scope>
    <source>
        <strain evidence="3">CBHHK002</strain>
    </source>
</reference>
<dbReference type="Proteomes" id="UP001218218">
    <property type="component" value="Unassembled WGS sequence"/>
</dbReference>
<dbReference type="InterPro" id="IPR017438">
    <property type="entry name" value="ATP-NAD_kinase_N"/>
</dbReference>
<dbReference type="Pfam" id="PF24321">
    <property type="entry name" value="DUF7493"/>
    <property type="match status" value="1"/>
</dbReference>
<dbReference type="InterPro" id="IPR055916">
    <property type="entry name" value="DUF7493"/>
</dbReference>
<protein>
    <submittedName>
        <fullName evidence="3">ATP-NAD kinase-like domain-containing protein</fullName>
    </submittedName>
</protein>
<evidence type="ECO:0000313" key="3">
    <source>
        <dbReference type="EMBL" id="KAJ7343461.1"/>
    </source>
</evidence>
<evidence type="ECO:0000259" key="2">
    <source>
        <dbReference type="PROSITE" id="PS50146"/>
    </source>
</evidence>
<organism evidence="3 4">
    <name type="scientific">Mycena albidolilacea</name>
    <dbReference type="NCBI Taxonomy" id="1033008"/>
    <lineage>
        <taxon>Eukaryota</taxon>
        <taxon>Fungi</taxon>
        <taxon>Dikarya</taxon>
        <taxon>Basidiomycota</taxon>
        <taxon>Agaricomycotina</taxon>
        <taxon>Agaricomycetes</taxon>
        <taxon>Agaricomycetidae</taxon>
        <taxon>Agaricales</taxon>
        <taxon>Marasmiineae</taxon>
        <taxon>Mycenaceae</taxon>
        <taxon>Mycena</taxon>
    </lineage>
</organism>
<dbReference type="SMART" id="SM00046">
    <property type="entry name" value="DAGKc"/>
    <property type="match status" value="1"/>
</dbReference>
<dbReference type="GO" id="GO:0016020">
    <property type="term" value="C:membrane"/>
    <property type="evidence" value="ECO:0007669"/>
    <property type="project" value="TreeGrafter"/>
</dbReference>
<dbReference type="PROSITE" id="PS50146">
    <property type="entry name" value="DAGK"/>
    <property type="match status" value="1"/>
</dbReference>
<keyword evidence="3" id="KW-0808">Transferase</keyword>
<dbReference type="Gene3D" id="3.40.50.10330">
    <property type="entry name" value="Probable inorganic polyphosphate/atp-NAD kinase, domain 1"/>
    <property type="match status" value="1"/>
</dbReference>
<keyword evidence="3" id="KW-0418">Kinase</keyword>
<gene>
    <name evidence="3" type="ORF">DFH08DRAFT_227398</name>
</gene>
<dbReference type="SUPFAM" id="SSF111331">
    <property type="entry name" value="NAD kinase/diacylglycerol kinase-like"/>
    <property type="match status" value="1"/>
</dbReference>
<feature type="domain" description="DAGKc" evidence="2">
    <location>
        <begin position="99"/>
        <end position="239"/>
    </location>
</feature>
<dbReference type="GO" id="GO:0005737">
    <property type="term" value="C:cytoplasm"/>
    <property type="evidence" value="ECO:0007669"/>
    <property type="project" value="TreeGrafter"/>
</dbReference>
<dbReference type="GO" id="GO:0046512">
    <property type="term" value="P:sphingosine biosynthetic process"/>
    <property type="evidence" value="ECO:0007669"/>
    <property type="project" value="TreeGrafter"/>
</dbReference>
<dbReference type="InterPro" id="IPR001206">
    <property type="entry name" value="Diacylglycerol_kinase_cat_dom"/>
</dbReference>
<dbReference type="Pfam" id="PF00781">
    <property type="entry name" value="DAGK_cat"/>
    <property type="match status" value="1"/>
</dbReference>
<proteinExistence type="predicted"/>
<dbReference type="GO" id="GO:0016773">
    <property type="term" value="F:phosphotransferase activity, alcohol group as acceptor"/>
    <property type="evidence" value="ECO:0007669"/>
    <property type="project" value="UniProtKB-ARBA"/>
</dbReference>
<dbReference type="InterPro" id="IPR016064">
    <property type="entry name" value="NAD/diacylglycerol_kinase_sf"/>
</dbReference>
<sequence>MSRRDLRIRVGTKEPTTLSYTDKELSIANGRATQVPLRQVIGVQRSGRSLEISYIGRKKTADPLSLTKLVGTAEDAEDDIVDAWVTTLLHLAYEGMGVKRGRRLKVVINPHGGTKKGVATFNKTVEPILRAAGCSLDVIHTTRPGHAYEISKTMSLDYDVMVIVSGDGLIHEVLNGFAHHEQPINAFRIPLAPVPTGTGNGLSLNILGMADGFDVCAAALNIVKGLPMKIDVLSFTQNGKRTISFMSQALGLAADLDIGTDHLRWMGESRFMFGFLRGLIQFKPCPIELSYKVAELDKEKMFDALQKRRIKDTAKDATDPQALHEPGTESTALPPLKYSATDEGWTVVTEPLLYVYAGKGPYVGRDLMTFPVSLPDDGLIDIAAQPVSSRSDVLSNLGGAPKGEHYWRPNLKYIKAHAYRVKPLAPKGAVAVDGEVFPLEEFQVEAHRGLATLLSPYGYYAAEPPPRPT</sequence>
<dbReference type="EMBL" id="JARIHO010000023">
    <property type="protein sequence ID" value="KAJ7343461.1"/>
    <property type="molecule type" value="Genomic_DNA"/>
</dbReference>
<dbReference type="PANTHER" id="PTHR12358">
    <property type="entry name" value="SPHINGOSINE KINASE"/>
    <property type="match status" value="1"/>
</dbReference>